<dbReference type="PANTHER" id="PTHR13789">
    <property type="entry name" value="MONOOXYGENASE"/>
    <property type="match status" value="1"/>
</dbReference>
<keyword evidence="6" id="KW-0812">Transmembrane</keyword>
<evidence type="ECO:0000256" key="4">
    <source>
        <dbReference type="ARBA" id="ARBA00023002"/>
    </source>
</evidence>
<dbReference type="SUPFAM" id="SSF51905">
    <property type="entry name" value="FAD/NAD(P)-binding domain"/>
    <property type="match status" value="1"/>
</dbReference>
<feature type="transmembrane region" description="Helical" evidence="6">
    <location>
        <begin position="21"/>
        <end position="38"/>
    </location>
</feature>
<comment type="similarity">
    <text evidence="1">Belongs to the paxM FAD-dependent monooxygenase family.</text>
</comment>
<dbReference type="AlphaFoldDB" id="A0A2A9NF44"/>
<organism evidence="8 9">
    <name type="scientific">Amanita thiersii Skay4041</name>
    <dbReference type="NCBI Taxonomy" id="703135"/>
    <lineage>
        <taxon>Eukaryota</taxon>
        <taxon>Fungi</taxon>
        <taxon>Dikarya</taxon>
        <taxon>Basidiomycota</taxon>
        <taxon>Agaricomycotina</taxon>
        <taxon>Agaricomycetes</taxon>
        <taxon>Agaricomycetidae</taxon>
        <taxon>Agaricales</taxon>
        <taxon>Pluteineae</taxon>
        <taxon>Amanitaceae</taxon>
        <taxon>Amanita</taxon>
    </lineage>
</organism>
<keyword evidence="6" id="KW-0472">Membrane</keyword>
<name>A0A2A9NF44_9AGAR</name>
<evidence type="ECO:0000313" key="9">
    <source>
        <dbReference type="Proteomes" id="UP000242287"/>
    </source>
</evidence>
<dbReference type="OrthoDB" id="1878542at2759"/>
<dbReference type="InterPro" id="IPR002938">
    <property type="entry name" value="FAD-bd"/>
</dbReference>
<dbReference type="PANTHER" id="PTHR13789:SF147">
    <property type="entry name" value="PUTATIVE (AFU_ORTHOLOGUE AFUA_2G01950)-RELATED"/>
    <property type="match status" value="1"/>
</dbReference>
<keyword evidence="6" id="KW-1133">Transmembrane helix</keyword>
<gene>
    <name evidence="8" type="ORF">AMATHDRAFT_82406</name>
</gene>
<evidence type="ECO:0000259" key="7">
    <source>
        <dbReference type="Pfam" id="PF01494"/>
    </source>
</evidence>
<evidence type="ECO:0000256" key="1">
    <source>
        <dbReference type="ARBA" id="ARBA00007992"/>
    </source>
</evidence>
<proteinExistence type="inferred from homology"/>
<dbReference type="InterPro" id="IPR050493">
    <property type="entry name" value="FAD-dep_Monooxygenase_BioMet"/>
</dbReference>
<evidence type="ECO:0000313" key="8">
    <source>
        <dbReference type="EMBL" id="PFH46881.1"/>
    </source>
</evidence>
<dbReference type="EMBL" id="KZ302152">
    <property type="protein sequence ID" value="PFH46881.1"/>
    <property type="molecule type" value="Genomic_DNA"/>
</dbReference>
<dbReference type="Gene3D" id="3.50.50.60">
    <property type="entry name" value="FAD/NAD(P)-binding domain"/>
    <property type="match status" value="1"/>
</dbReference>
<keyword evidence="5" id="KW-0503">Monooxygenase</keyword>
<keyword evidence="4" id="KW-0560">Oxidoreductase</keyword>
<reference evidence="8 9" key="1">
    <citation type="submission" date="2014-02" db="EMBL/GenBank/DDBJ databases">
        <title>Transposable element dynamics among asymbiotic and ectomycorrhizal Amanita fungi.</title>
        <authorList>
            <consortium name="DOE Joint Genome Institute"/>
            <person name="Hess J."/>
            <person name="Skrede I."/>
            <person name="Wolfe B."/>
            <person name="LaButti K."/>
            <person name="Ohm R.A."/>
            <person name="Grigoriev I.V."/>
            <person name="Pringle A."/>
        </authorList>
    </citation>
    <scope>NUCLEOTIDE SEQUENCE [LARGE SCALE GENOMIC DNA]</scope>
    <source>
        <strain evidence="8 9">SKay4041</strain>
    </source>
</reference>
<evidence type="ECO:0000256" key="3">
    <source>
        <dbReference type="ARBA" id="ARBA00022827"/>
    </source>
</evidence>
<dbReference type="STRING" id="703135.A0A2A9NF44"/>
<keyword evidence="9" id="KW-1185">Reference proteome</keyword>
<evidence type="ECO:0000256" key="5">
    <source>
        <dbReference type="ARBA" id="ARBA00023033"/>
    </source>
</evidence>
<dbReference type="GO" id="GO:0071949">
    <property type="term" value="F:FAD binding"/>
    <property type="evidence" value="ECO:0007669"/>
    <property type="project" value="InterPro"/>
</dbReference>
<dbReference type="PRINTS" id="PR00420">
    <property type="entry name" value="RNGMNOXGNASE"/>
</dbReference>
<protein>
    <recommendedName>
        <fullName evidence="7">FAD-binding domain-containing protein</fullName>
    </recommendedName>
</protein>
<sequence>MQVRNRVLSQSFKKTTLPLNVLIIGAGIAGLASAYALGKSGHKVRVLESSSDSNRASGGIRIPPNLSKILKEWGLGSALQTMQRCRKSSFRSLKDGELLGYLEWQEDVLKETGGDFLLAHHAELHQLLYQLACSVETTFSFGSIVTSLSVPIEASKENPWVILEDGTTIVADVIIGADGAQSVVRDIVNGPMQGEETGHSFYTVTIPADKLQSDLELAKWVDMPEWPIWMGDSRSVLGYPIQNGSSYCIHIYWPDDELINCSESKEGWDVTVSTSVINFDGYDPIVRKLFTAVPEALRTKYVKRQKVEDWVDETGRIILLGEAAHPLLPCTIHGASLAVEDAVVLGVLMAQLRSRNQIPQLTAAFQDIRQDRCNQVIDSELNNAALVTLPPGEQRHARDAALRSSLDFKEAQWNENQLRDQWDEIGDVFGYNARETAEDWWVKWGTLTDSCKTFVQHSPDLRFEVTKSEIRL</sequence>
<keyword evidence="3" id="KW-0274">FAD</keyword>
<accession>A0A2A9NF44</accession>
<evidence type="ECO:0000256" key="2">
    <source>
        <dbReference type="ARBA" id="ARBA00022630"/>
    </source>
</evidence>
<dbReference type="Pfam" id="PF01494">
    <property type="entry name" value="FAD_binding_3"/>
    <property type="match status" value="1"/>
</dbReference>
<dbReference type="GO" id="GO:0004497">
    <property type="term" value="F:monooxygenase activity"/>
    <property type="evidence" value="ECO:0007669"/>
    <property type="project" value="UniProtKB-KW"/>
</dbReference>
<dbReference type="Proteomes" id="UP000242287">
    <property type="component" value="Unassembled WGS sequence"/>
</dbReference>
<keyword evidence="2" id="KW-0285">Flavoprotein</keyword>
<dbReference type="InterPro" id="IPR036188">
    <property type="entry name" value="FAD/NAD-bd_sf"/>
</dbReference>
<evidence type="ECO:0000256" key="6">
    <source>
        <dbReference type="SAM" id="Phobius"/>
    </source>
</evidence>
<feature type="domain" description="FAD-binding" evidence="7">
    <location>
        <begin position="20"/>
        <end position="378"/>
    </location>
</feature>